<dbReference type="RefSeq" id="WP_088075296.1">
    <property type="nucleotide sequence ID" value="NZ_JAHQCR010000031.1"/>
</dbReference>
<dbReference type="Gene3D" id="2.40.33.20">
    <property type="entry name" value="PK beta-barrel domain-like"/>
    <property type="match status" value="1"/>
</dbReference>
<sequence length="150" mass="16522">MSGVLKSIWIKRMKRGPMDLTDLANLKANKGIVNNADQGGKRQVTILEEEVWNQLMEELGGSLSPSARRANLLVSGIDLRASRHKVLKIGQCEILINGETKPCERMDEALPGLKDKMYPDWRGGAYGTVLTTGTIKCGDVVELLESNNQN</sequence>
<dbReference type="Pfam" id="PF03473">
    <property type="entry name" value="MOSC"/>
    <property type="match status" value="1"/>
</dbReference>
<evidence type="ECO:0000313" key="3">
    <source>
        <dbReference type="Proteomes" id="UP000790580"/>
    </source>
</evidence>
<protein>
    <submittedName>
        <fullName evidence="2">MOSC domain-containing protein</fullName>
    </submittedName>
</protein>
<proteinExistence type="predicted"/>
<dbReference type="InterPro" id="IPR005302">
    <property type="entry name" value="MoCF_Sase_C"/>
</dbReference>
<dbReference type="Proteomes" id="UP000790580">
    <property type="component" value="Unassembled WGS sequence"/>
</dbReference>
<dbReference type="EMBL" id="JAHQCR010000031">
    <property type="protein sequence ID" value="MBU9721214.1"/>
    <property type="molecule type" value="Genomic_DNA"/>
</dbReference>
<name>A0ABS6JU53_9BACI</name>
<dbReference type="PANTHER" id="PTHR36930:SF1">
    <property type="entry name" value="MOSC DOMAIN-CONTAINING PROTEIN"/>
    <property type="match status" value="1"/>
</dbReference>
<comment type="caution">
    <text evidence="2">The sequence shown here is derived from an EMBL/GenBank/DDBJ whole genome shotgun (WGS) entry which is preliminary data.</text>
</comment>
<accession>A0ABS6JU53</accession>
<reference evidence="2 3" key="1">
    <citation type="submission" date="2021-06" db="EMBL/GenBank/DDBJ databases">
        <title>Bacillus sp. RD4P76, an endophyte from a halophyte.</title>
        <authorList>
            <person name="Sun J.-Q."/>
        </authorList>
    </citation>
    <scope>NUCLEOTIDE SEQUENCE [LARGE SCALE GENOMIC DNA]</scope>
    <source>
        <strain evidence="2 3">JCM 17098</strain>
    </source>
</reference>
<gene>
    <name evidence="2" type="ORF">KS407_07100</name>
</gene>
<organism evidence="2 3">
    <name type="scientific">Evansella alkalicola</name>
    <dbReference type="NCBI Taxonomy" id="745819"/>
    <lineage>
        <taxon>Bacteria</taxon>
        <taxon>Bacillati</taxon>
        <taxon>Bacillota</taxon>
        <taxon>Bacilli</taxon>
        <taxon>Bacillales</taxon>
        <taxon>Bacillaceae</taxon>
        <taxon>Evansella</taxon>
    </lineage>
</organism>
<dbReference type="SUPFAM" id="SSF50800">
    <property type="entry name" value="PK beta-barrel domain-like"/>
    <property type="match status" value="1"/>
</dbReference>
<dbReference type="PANTHER" id="PTHR36930">
    <property type="entry name" value="METAL-SULFUR CLUSTER BIOSYNTHESIS PROTEINS YUAD-RELATED"/>
    <property type="match status" value="1"/>
</dbReference>
<dbReference type="InterPro" id="IPR052716">
    <property type="entry name" value="MOSC_domain"/>
</dbReference>
<keyword evidence="3" id="KW-1185">Reference proteome</keyword>
<evidence type="ECO:0000313" key="2">
    <source>
        <dbReference type="EMBL" id="MBU9721214.1"/>
    </source>
</evidence>
<feature type="domain" description="MOSC" evidence="1">
    <location>
        <begin position="15"/>
        <end position="144"/>
    </location>
</feature>
<evidence type="ECO:0000259" key="1">
    <source>
        <dbReference type="PROSITE" id="PS51340"/>
    </source>
</evidence>
<dbReference type="PROSITE" id="PS51340">
    <property type="entry name" value="MOSC"/>
    <property type="match status" value="1"/>
</dbReference>
<dbReference type="InterPro" id="IPR011037">
    <property type="entry name" value="Pyrv_Knase-like_insert_dom_sf"/>
</dbReference>